<evidence type="ECO:0000259" key="1">
    <source>
        <dbReference type="Pfam" id="PF01966"/>
    </source>
</evidence>
<dbReference type="SUPFAM" id="SSF109604">
    <property type="entry name" value="HD-domain/PDEase-like"/>
    <property type="match status" value="1"/>
</dbReference>
<sequence>MNLNLQQYIEQEIIPQYQAFDPAHQSEHVYQVIENSLALAESIPVNQNLVYTVAAYHDLGLSKGRVGHETASKLIVYQDRNLNQFFSQSEIQLIGEAVEDHRASIEYEPRSIYGKIVSDADRDIEIHRLIQRTLSFIHHYYSQADYYYCRQDTYSYLLRKYGPQASLRLWLDLPATRQRLRNLQAQLLNQHVFKQIFDPIYEEIVGPVPKD</sequence>
<gene>
    <name evidence="2" type="ORF">SAMN04488558_10797</name>
</gene>
<protein>
    <recommendedName>
        <fullName evidence="1">HD domain-containing protein</fullName>
    </recommendedName>
</protein>
<name>A0A1H9EP33_9LACT</name>
<dbReference type="Proteomes" id="UP000198833">
    <property type="component" value="Unassembled WGS sequence"/>
</dbReference>
<evidence type="ECO:0000313" key="3">
    <source>
        <dbReference type="Proteomes" id="UP000198833"/>
    </source>
</evidence>
<dbReference type="OrthoDB" id="384706at2"/>
<dbReference type="Gene3D" id="1.10.3210.10">
    <property type="entry name" value="Hypothetical protein af1432"/>
    <property type="match status" value="1"/>
</dbReference>
<proteinExistence type="predicted"/>
<keyword evidence="3" id="KW-1185">Reference proteome</keyword>
<dbReference type="Pfam" id="PF01966">
    <property type="entry name" value="HD"/>
    <property type="match status" value="1"/>
</dbReference>
<dbReference type="EMBL" id="FOEN01000007">
    <property type="protein sequence ID" value="SEQ27516.1"/>
    <property type="molecule type" value="Genomic_DNA"/>
</dbReference>
<feature type="domain" description="HD" evidence="1">
    <location>
        <begin position="27"/>
        <end position="122"/>
    </location>
</feature>
<evidence type="ECO:0000313" key="2">
    <source>
        <dbReference type="EMBL" id="SEQ27516.1"/>
    </source>
</evidence>
<organism evidence="2 3">
    <name type="scientific">Ignavigranum ruoffiae</name>
    <dbReference type="NCBI Taxonomy" id="89093"/>
    <lineage>
        <taxon>Bacteria</taxon>
        <taxon>Bacillati</taxon>
        <taxon>Bacillota</taxon>
        <taxon>Bacilli</taxon>
        <taxon>Lactobacillales</taxon>
        <taxon>Aerococcaceae</taxon>
        <taxon>Ignavigranum</taxon>
    </lineage>
</organism>
<dbReference type="STRING" id="89093.SAMN04488558_10797"/>
<dbReference type="AlphaFoldDB" id="A0A1H9EP33"/>
<reference evidence="2 3" key="1">
    <citation type="submission" date="2016-10" db="EMBL/GenBank/DDBJ databases">
        <authorList>
            <person name="de Groot N.N."/>
        </authorList>
    </citation>
    <scope>NUCLEOTIDE SEQUENCE [LARGE SCALE GENOMIC DNA]</scope>
    <source>
        <strain evidence="2 3">DSM 15695</strain>
    </source>
</reference>
<dbReference type="RefSeq" id="WP_159428882.1">
    <property type="nucleotide sequence ID" value="NZ_FOEN01000007.1"/>
</dbReference>
<dbReference type="InterPro" id="IPR006674">
    <property type="entry name" value="HD_domain"/>
</dbReference>
<accession>A0A1H9EP33</accession>